<dbReference type="PROSITE" id="PS50835">
    <property type="entry name" value="IG_LIKE"/>
    <property type="match status" value="2"/>
</dbReference>
<keyword evidence="4 12" id="KW-0732">Signal</keyword>
<evidence type="ECO:0000256" key="2">
    <source>
        <dbReference type="ARBA" id="ARBA00022475"/>
    </source>
</evidence>
<dbReference type="PANTHER" id="PTHR25466:SF14">
    <property type="entry name" value="BUTYROPHILIN SUBFAMILY 2 MEMBER A2-LIKE-RELATED"/>
    <property type="match status" value="1"/>
</dbReference>
<comment type="subcellular location">
    <subcellularLocation>
        <location evidence="1">Cell membrane</location>
        <topology evidence="1">Single-pass type I membrane protein</topology>
    </subcellularLocation>
</comment>
<feature type="non-terminal residue" evidence="14">
    <location>
        <position position="423"/>
    </location>
</feature>
<dbReference type="Pfam" id="PF22705">
    <property type="entry name" value="C2-set_3"/>
    <property type="match status" value="1"/>
</dbReference>
<evidence type="ECO:0000313" key="14">
    <source>
        <dbReference type="EMBL" id="KAG2456548.1"/>
    </source>
</evidence>
<dbReference type="GO" id="GO:0042102">
    <property type="term" value="P:positive regulation of T cell proliferation"/>
    <property type="evidence" value="ECO:0007669"/>
    <property type="project" value="TreeGrafter"/>
</dbReference>
<dbReference type="InterPro" id="IPR003599">
    <property type="entry name" value="Ig_sub"/>
</dbReference>
<keyword evidence="6 11" id="KW-0472">Membrane</keyword>
<dbReference type="InterPro" id="IPR051713">
    <property type="entry name" value="T-cell_Activation_Regulation"/>
</dbReference>
<keyword evidence="7" id="KW-1015">Disulfide bond</keyword>
<dbReference type="Proteomes" id="UP000886611">
    <property type="component" value="Unassembled WGS sequence"/>
</dbReference>
<evidence type="ECO:0000259" key="13">
    <source>
        <dbReference type="PROSITE" id="PS50835"/>
    </source>
</evidence>
<evidence type="ECO:0000256" key="5">
    <source>
        <dbReference type="ARBA" id="ARBA00022989"/>
    </source>
</evidence>
<feature type="chain" id="PRO_5036490685" evidence="12">
    <location>
        <begin position="25"/>
        <end position="423"/>
    </location>
</feature>
<feature type="transmembrane region" description="Helical" evidence="11">
    <location>
        <begin position="327"/>
        <end position="346"/>
    </location>
</feature>
<dbReference type="GO" id="GO:0006955">
    <property type="term" value="P:immune response"/>
    <property type="evidence" value="ECO:0007669"/>
    <property type="project" value="TreeGrafter"/>
</dbReference>
<gene>
    <name evidence="14" type="primary">Hhla2_1</name>
    <name evidence="14" type="ORF">GTO96_0013723</name>
</gene>
<feature type="domain" description="Ig-like" evidence="13">
    <location>
        <begin position="128"/>
        <end position="206"/>
    </location>
</feature>
<keyword evidence="15" id="KW-1185">Reference proteome</keyword>
<name>A0A8X7WVB3_POLSE</name>
<dbReference type="GO" id="GO:0042130">
    <property type="term" value="P:negative regulation of T cell proliferation"/>
    <property type="evidence" value="ECO:0007669"/>
    <property type="project" value="TreeGrafter"/>
</dbReference>
<dbReference type="GO" id="GO:0031295">
    <property type="term" value="P:T cell costimulation"/>
    <property type="evidence" value="ECO:0007669"/>
    <property type="project" value="TreeGrafter"/>
</dbReference>
<dbReference type="InterPro" id="IPR013783">
    <property type="entry name" value="Ig-like_fold"/>
</dbReference>
<accession>A0A8X7WVB3</accession>
<evidence type="ECO:0000256" key="10">
    <source>
        <dbReference type="ARBA" id="ARBA00023319"/>
    </source>
</evidence>
<dbReference type="GO" id="GO:0009897">
    <property type="term" value="C:external side of plasma membrane"/>
    <property type="evidence" value="ECO:0007669"/>
    <property type="project" value="TreeGrafter"/>
</dbReference>
<evidence type="ECO:0000256" key="8">
    <source>
        <dbReference type="ARBA" id="ARBA00023170"/>
    </source>
</evidence>
<dbReference type="GO" id="GO:0007166">
    <property type="term" value="P:cell surface receptor signaling pathway"/>
    <property type="evidence" value="ECO:0007669"/>
    <property type="project" value="TreeGrafter"/>
</dbReference>
<evidence type="ECO:0000256" key="9">
    <source>
        <dbReference type="ARBA" id="ARBA00023180"/>
    </source>
</evidence>
<dbReference type="SUPFAM" id="SSF48726">
    <property type="entry name" value="Immunoglobulin"/>
    <property type="match status" value="3"/>
</dbReference>
<dbReference type="InterPro" id="IPR007110">
    <property type="entry name" value="Ig-like_dom"/>
</dbReference>
<evidence type="ECO:0000256" key="12">
    <source>
        <dbReference type="SAM" id="SignalP"/>
    </source>
</evidence>
<evidence type="ECO:0000256" key="3">
    <source>
        <dbReference type="ARBA" id="ARBA00022692"/>
    </source>
</evidence>
<keyword evidence="2" id="KW-1003">Cell membrane</keyword>
<feature type="signal peptide" evidence="12">
    <location>
        <begin position="1"/>
        <end position="24"/>
    </location>
</feature>
<evidence type="ECO:0000256" key="1">
    <source>
        <dbReference type="ARBA" id="ARBA00004251"/>
    </source>
</evidence>
<dbReference type="EMBL" id="JAATIS010008602">
    <property type="protein sequence ID" value="KAG2456548.1"/>
    <property type="molecule type" value="Genomic_DNA"/>
</dbReference>
<keyword evidence="9" id="KW-0325">Glycoprotein</keyword>
<organism evidence="14 15">
    <name type="scientific">Polypterus senegalus</name>
    <name type="common">Senegal bichir</name>
    <dbReference type="NCBI Taxonomy" id="55291"/>
    <lineage>
        <taxon>Eukaryota</taxon>
        <taxon>Metazoa</taxon>
        <taxon>Chordata</taxon>
        <taxon>Craniata</taxon>
        <taxon>Vertebrata</taxon>
        <taxon>Euteleostomi</taxon>
        <taxon>Actinopterygii</taxon>
        <taxon>Polypteriformes</taxon>
        <taxon>Polypteridae</taxon>
        <taxon>Polypterus</taxon>
    </lineage>
</organism>
<dbReference type="GO" id="GO:0071222">
    <property type="term" value="P:cellular response to lipopolysaccharide"/>
    <property type="evidence" value="ECO:0007669"/>
    <property type="project" value="TreeGrafter"/>
</dbReference>
<dbReference type="InterPro" id="IPR013106">
    <property type="entry name" value="Ig_V-set"/>
</dbReference>
<dbReference type="PANTHER" id="PTHR25466">
    <property type="entry name" value="T-LYMPHOCYTE ACTIVATION ANTIGEN"/>
    <property type="match status" value="1"/>
</dbReference>
<keyword evidence="5 11" id="KW-1133">Transmembrane helix</keyword>
<evidence type="ECO:0000256" key="4">
    <source>
        <dbReference type="ARBA" id="ARBA00022729"/>
    </source>
</evidence>
<keyword evidence="8" id="KW-0675">Receptor</keyword>
<dbReference type="InterPro" id="IPR053896">
    <property type="entry name" value="BTN3A2-like_Ig-C"/>
</dbReference>
<dbReference type="AlphaFoldDB" id="A0A8X7WVB3"/>
<dbReference type="FunFam" id="2.60.40.10:FF:000142">
    <property type="entry name" value="V-set domain-containing T-cell activation inhibitor 1"/>
    <property type="match status" value="1"/>
</dbReference>
<evidence type="ECO:0000256" key="6">
    <source>
        <dbReference type="ARBA" id="ARBA00023136"/>
    </source>
</evidence>
<evidence type="ECO:0000313" key="15">
    <source>
        <dbReference type="Proteomes" id="UP000886611"/>
    </source>
</evidence>
<keyword evidence="10" id="KW-0393">Immunoglobulin domain</keyword>
<protein>
    <submittedName>
        <fullName evidence="14">HHLA2 protein</fullName>
    </submittedName>
</protein>
<reference evidence="14 15" key="1">
    <citation type="journal article" date="2021" name="Cell">
        <title>Tracing the genetic footprints of vertebrate landing in non-teleost ray-finned fishes.</title>
        <authorList>
            <person name="Bi X."/>
            <person name="Wang K."/>
            <person name="Yang L."/>
            <person name="Pan H."/>
            <person name="Jiang H."/>
            <person name="Wei Q."/>
            <person name="Fang M."/>
            <person name="Yu H."/>
            <person name="Zhu C."/>
            <person name="Cai Y."/>
            <person name="He Y."/>
            <person name="Gan X."/>
            <person name="Zeng H."/>
            <person name="Yu D."/>
            <person name="Zhu Y."/>
            <person name="Jiang H."/>
            <person name="Qiu Q."/>
            <person name="Yang H."/>
            <person name="Zhang Y.E."/>
            <person name="Wang W."/>
            <person name="Zhu M."/>
            <person name="He S."/>
            <person name="Zhang G."/>
        </authorList>
    </citation>
    <scope>NUCLEOTIDE SEQUENCE [LARGE SCALE GENOMIC DNA]</scope>
    <source>
        <strain evidence="14">Bchr_013</strain>
    </source>
</reference>
<sequence length="423" mass="48398">MSAISACRYCLFWILALPLYTCQGVPVICFYSKDCILPCSYNPGTDVVIHWQIGTKVVHSFYNGNDQLKEQDEQYKKRTSLFKDELQKGNASLLLRNLQIGDEQSYHCYVGTFEGSYDTYIELRVIAPVTYVHIEANETGDTEEIECRSSGIYPAPSVTWSYPTNESYKEFTTNSTDVNRLYSVVSKLKKEGMKNNRNVRNYSCKIKTWQSQWETTLTRQEQQTEEGQEWNISCMLPNVGPQTCNLVWKTSNKNKVCNIYEKSKPPIKTSECPNNILLRDDHFHVPKITETDTGTYTCSCTYEEVTKVCEIKLKVIPGEGNKNYSILYIKVGVTAVVLAIVGCIIHKCICKKKNKKDPSKSKKESEPCEMKVLTQNQTATIVTTEHPELFIHVDWQNDLYIEVDSPIDFDEPDENSVQNQTDS</sequence>
<dbReference type="Pfam" id="PF07686">
    <property type="entry name" value="V-set"/>
    <property type="match status" value="1"/>
</dbReference>
<dbReference type="SMART" id="SM00409">
    <property type="entry name" value="IG"/>
    <property type="match status" value="2"/>
</dbReference>
<evidence type="ECO:0000256" key="11">
    <source>
        <dbReference type="SAM" id="Phobius"/>
    </source>
</evidence>
<evidence type="ECO:0000256" key="7">
    <source>
        <dbReference type="ARBA" id="ARBA00023157"/>
    </source>
</evidence>
<dbReference type="Gene3D" id="2.60.40.10">
    <property type="entry name" value="Immunoglobulins"/>
    <property type="match status" value="3"/>
</dbReference>
<feature type="non-terminal residue" evidence="14">
    <location>
        <position position="1"/>
    </location>
</feature>
<comment type="caution">
    <text evidence="14">The sequence shown here is derived from an EMBL/GenBank/DDBJ whole genome shotgun (WGS) entry which is preliminary data.</text>
</comment>
<keyword evidence="3 11" id="KW-0812">Transmembrane</keyword>
<feature type="domain" description="Ig-like" evidence="13">
    <location>
        <begin position="213"/>
        <end position="309"/>
    </location>
</feature>
<proteinExistence type="predicted"/>
<dbReference type="InterPro" id="IPR036179">
    <property type="entry name" value="Ig-like_dom_sf"/>
</dbReference>